<name>A0AAN2PEL4_9BACI</name>
<evidence type="ECO:0000313" key="2">
    <source>
        <dbReference type="Proteomes" id="UP000182110"/>
    </source>
</evidence>
<keyword evidence="2" id="KW-1185">Reference proteome</keyword>
<sequence length="35" mass="3924">MTETVSQQQINIVLGQAADTVRGKEYTKRYGGDEH</sequence>
<reference evidence="1 2" key="1">
    <citation type="journal article" date="2014" name="Genome Announc.">
        <title>Genome Sequence of Bacillus simplex Strain P558, Isolated from a Human Fecal Sample.</title>
        <authorList>
            <person name="Croce O."/>
            <person name="Hugon P."/>
            <person name="Lagier J.C."/>
            <person name="Bibi F."/>
            <person name="Robert C."/>
            <person name="Azhar E.I."/>
            <person name="Raoult D."/>
            <person name="Fournier P.E."/>
        </authorList>
    </citation>
    <scope>NUCLEOTIDE SEQUENCE [LARGE SCALE GENOMIC DNA]</scope>
    <source>
        <strain evidence="1 2">P558</strain>
    </source>
</reference>
<dbReference type="EMBL" id="CCXW01000001">
    <property type="protein sequence ID" value="CEG31053.1"/>
    <property type="molecule type" value="Genomic_DNA"/>
</dbReference>
<proteinExistence type="predicted"/>
<evidence type="ECO:0000313" key="1">
    <source>
        <dbReference type="EMBL" id="CEG31053.1"/>
    </source>
</evidence>
<dbReference type="AlphaFoldDB" id="A0AAN2PEL4"/>
<organism evidence="1 2">
    <name type="scientific">Peribacillus simplex</name>
    <dbReference type="NCBI Taxonomy" id="1478"/>
    <lineage>
        <taxon>Bacteria</taxon>
        <taxon>Bacillati</taxon>
        <taxon>Bacillota</taxon>
        <taxon>Bacilli</taxon>
        <taxon>Bacillales</taxon>
        <taxon>Bacillaceae</taxon>
        <taxon>Peribacillus</taxon>
    </lineage>
</organism>
<dbReference type="Proteomes" id="UP000182110">
    <property type="component" value="Unassembled WGS sequence"/>
</dbReference>
<protein>
    <submittedName>
        <fullName evidence="1">Uncharacterized protein</fullName>
    </submittedName>
</protein>
<comment type="caution">
    <text evidence="1">The sequence shown here is derived from an EMBL/GenBank/DDBJ whole genome shotgun (WGS) entry which is preliminary data.</text>
</comment>
<gene>
    <name evidence="1" type="ORF">BN1180_01189</name>
</gene>
<accession>A0AAN2PEL4</accession>